<evidence type="ECO:0000313" key="6">
    <source>
        <dbReference type="Proteomes" id="UP000838672"/>
    </source>
</evidence>
<dbReference type="Pfam" id="PF00496">
    <property type="entry name" value="SBP_bac_5"/>
    <property type="match status" value="1"/>
</dbReference>
<feature type="domain" description="Solute-binding protein family 5" evidence="4">
    <location>
        <begin position="91"/>
        <end position="469"/>
    </location>
</feature>
<evidence type="ECO:0000256" key="1">
    <source>
        <dbReference type="ARBA" id="ARBA00005695"/>
    </source>
</evidence>
<evidence type="ECO:0000313" key="5">
    <source>
        <dbReference type="EMBL" id="CAH0532669.1"/>
    </source>
</evidence>
<dbReference type="InterPro" id="IPR039424">
    <property type="entry name" value="SBP_5"/>
</dbReference>
<proteinExistence type="inferred from homology"/>
<evidence type="ECO:0000256" key="2">
    <source>
        <dbReference type="ARBA" id="ARBA00022729"/>
    </source>
</evidence>
<accession>A0ABN8DR50</accession>
<dbReference type="Gene3D" id="3.40.190.10">
    <property type="entry name" value="Periplasmic binding protein-like II"/>
    <property type="match status" value="1"/>
</dbReference>
<evidence type="ECO:0000259" key="4">
    <source>
        <dbReference type="Pfam" id="PF00496"/>
    </source>
</evidence>
<dbReference type="PANTHER" id="PTHR30290">
    <property type="entry name" value="PERIPLASMIC BINDING COMPONENT OF ABC TRANSPORTER"/>
    <property type="match status" value="1"/>
</dbReference>
<name>A0ABN8DR50_9VIBR</name>
<gene>
    <name evidence="5" type="ORF">VST7929_00510</name>
</gene>
<dbReference type="EMBL" id="CAKLDI010000001">
    <property type="protein sequence ID" value="CAH0532669.1"/>
    <property type="molecule type" value="Genomic_DNA"/>
</dbReference>
<dbReference type="PIRSF" id="PIRSF002741">
    <property type="entry name" value="MppA"/>
    <property type="match status" value="1"/>
</dbReference>
<dbReference type="CDD" id="cd08509">
    <property type="entry name" value="PBP2_TmCBP_oligosaccharides_like"/>
    <property type="match status" value="1"/>
</dbReference>
<dbReference type="SUPFAM" id="SSF53850">
    <property type="entry name" value="Periplasmic binding protein-like II"/>
    <property type="match status" value="1"/>
</dbReference>
<dbReference type="PANTHER" id="PTHR30290:SF38">
    <property type="entry name" value="D,D-DIPEPTIDE-BINDING PERIPLASMIC PROTEIN DDPA-RELATED"/>
    <property type="match status" value="1"/>
</dbReference>
<sequence>MLSASATASVNMKASDHAEPSKTIAQLSPSSNAQASYRQNHQAVVLRMVPRFYQQWQRNFNPYVAERLHTTHEFIFEPLWIVDTLYSGTLHLRLVEQVTLSDDLKVVTLTLRQGLKWSDGQPLTLDDVIFSFDYLRQHPELCQLLVMPRIAAMQRLNAQQLQITLASPQYNALERLSRVPIVPQHIWQYVTNPRDYSNSEPVGSGPMTQVVRFDEQAYRQCRNPHYWQADKLAIDCIEMPKIANNSAYYSALVSGQVDWGSAFLPDIDRNYAALSPHFRYWFPAAGTNSVVLNFASPHQEIAKALNQPLFRRALSMAIHRQLIVDIATHGQGEVNDFASGLGRPLAHWADGRTYLQHRPYLQFNPEQAIRLLDDLGYRDVNGDGWRDTPHGAPFQLQLLSPQGWDDWNNTAHLLAEQWRRVGLNVHHVLVPLNEYELRLRQGNFELALMNYAYSASPFDYWYGAFSSTRPATQGQPRVANGFHDSAIDDLLKAFLQTAQPEQQLEIAHQLQQHIASSLPSLPLYTGYAAYQYSTARFEGWWFEQNPQGLPMCWADIPERLLHFLALRPVEAKVSAI</sequence>
<keyword evidence="2" id="KW-0732">Signal</keyword>
<evidence type="ECO:0000256" key="3">
    <source>
        <dbReference type="SAM" id="MobiDB-lite"/>
    </source>
</evidence>
<comment type="caution">
    <text evidence="5">The sequence shown here is derived from an EMBL/GenBank/DDBJ whole genome shotgun (WGS) entry which is preliminary data.</text>
</comment>
<organism evidence="5 6">
    <name type="scientific">Vibrio stylophorae</name>
    <dbReference type="NCBI Taxonomy" id="659351"/>
    <lineage>
        <taxon>Bacteria</taxon>
        <taxon>Pseudomonadati</taxon>
        <taxon>Pseudomonadota</taxon>
        <taxon>Gammaproteobacteria</taxon>
        <taxon>Vibrionales</taxon>
        <taxon>Vibrionaceae</taxon>
        <taxon>Vibrio</taxon>
    </lineage>
</organism>
<dbReference type="Proteomes" id="UP000838672">
    <property type="component" value="Unassembled WGS sequence"/>
</dbReference>
<reference evidence="5" key="1">
    <citation type="submission" date="2021-11" db="EMBL/GenBank/DDBJ databases">
        <authorList>
            <person name="Rodrigo-Torres L."/>
            <person name="Arahal R. D."/>
            <person name="Lucena T."/>
        </authorList>
    </citation>
    <scope>NUCLEOTIDE SEQUENCE</scope>
    <source>
        <strain evidence="5">CECT 7929</strain>
    </source>
</reference>
<protein>
    <recommendedName>
        <fullName evidence="4">Solute-binding protein family 5 domain-containing protein</fullName>
    </recommendedName>
</protein>
<dbReference type="Gene3D" id="3.90.76.10">
    <property type="entry name" value="Dipeptide-binding Protein, Domain 1"/>
    <property type="match status" value="1"/>
</dbReference>
<dbReference type="InterPro" id="IPR030678">
    <property type="entry name" value="Peptide/Ni-bd"/>
</dbReference>
<keyword evidence="6" id="KW-1185">Reference proteome</keyword>
<dbReference type="Gene3D" id="3.10.105.10">
    <property type="entry name" value="Dipeptide-binding Protein, Domain 3"/>
    <property type="match status" value="1"/>
</dbReference>
<feature type="compositionally biased region" description="Polar residues" evidence="3">
    <location>
        <begin position="1"/>
        <end position="12"/>
    </location>
</feature>
<comment type="similarity">
    <text evidence="1">Belongs to the bacterial solute-binding protein 5 family.</text>
</comment>
<dbReference type="InterPro" id="IPR000914">
    <property type="entry name" value="SBP_5_dom"/>
</dbReference>
<feature type="region of interest" description="Disordered" evidence="3">
    <location>
        <begin position="1"/>
        <end position="31"/>
    </location>
</feature>